<dbReference type="EMBL" id="JAENII010000003">
    <property type="protein sequence ID" value="MBK1826473.1"/>
    <property type="molecule type" value="Genomic_DNA"/>
</dbReference>
<feature type="chain" id="PRO_5037689146" description="Transmembrane protein" evidence="2">
    <location>
        <begin position="21"/>
        <end position="108"/>
    </location>
</feature>
<proteinExistence type="predicted"/>
<dbReference type="AlphaFoldDB" id="A0A934VAM5"/>
<evidence type="ECO:0000313" key="3">
    <source>
        <dbReference type="EMBL" id="MBK1826473.1"/>
    </source>
</evidence>
<keyword evidence="1" id="KW-0812">Transmembrane</keyword>
<comment type="caution">
    <text evidence="3">The sequence shown here is derived from an EMBL/GenBank/DDBJ whole genome shotgun (WGS) entry which is preliminary data.</text>
</comment>
<evidence type="ECO:0008006" key="5">
    <source>
        <dbReference type="Google" id="ProtNLM"/>
    </source>
</evidence>
<dbReference type="Proteomes" id="UP000658278">
    <property type="component" value="Unassembled WGS sequence"/>
</dbReference>
<protein>
    <recommendedName>
        <fullName evidence="5">Transmembrane protein</fullName>
    </recommendedName>
</protein>
<evidence type="ECO:0000256" key="1">
    <source>
        <dbReference type="SAM" id="Phobius"/>
    </source>
</evidence>
<accession>A0A934VAM5</accession>
<keyword evidence="4" id="KW-1185">Reference proteome</keyword>
<evidence type="ECO:0000313" key="4">
    <source>
        <dbReference type="Proteomes" id="UP000658278"/>
    </source>
</evidence>
<keyword evidence="2" id="KW-0732">Signal</keyword>
<feature type="signal peptide" evidence="2">
    <location>
        <begin position="1"/>
        <end position="20"/>
    </location>
</feature>
<feature type="transmembrane region" description="Helical" evidence="1">
    <location>
        <begin position="79"/>
        <end position="98"/>
    </location>
</feature>
<gene>
    <name evidence="3" type="ORF">JIN81_05550</name>
</gene>
<organism evidence="3 4">
    <name type="scientific">Haloferula rosea</name>
    <dbReference type="NCBI Taxonomy" id="490093"/>
    <lineage>
        <taxon>Bacteria</taxon>
        <taxon>Pseudomonadati</taxon>
        <taxon>Verrucomicrobiota</taxon>
        <taxon>Verrucomicrobiia</taxon>
        <taxon>Verrucomicrobiales</taxon>
        <taxon>Verrucomicrobiaceae</taxon>
        <taxon>Haloferula</taxon>
    </lineage>
</organism>
<dbReference type="RefSeq" id="WP_200277466.1">
    <property type="nucleotide sequence ID" value="NZ_JAENII010000003.1"/>
</dbReference>
<keyword evidence="1" id="KW-0472">Membrane</keyword>
<name>A0A934VAM5_9BACT</name>
<keyword evidence="1" id="KW-1133">Transmembrane helix</keyword>
<evidence type="ECO:0000256" key="2">
    <source>
        <dbReference type="SAM" id="SignalP"/>
    </source>
</evidence>
<sequence length="108" mass="12199">MRLLAFLASFATLNLLLAVAWEAWFPENIYHCTDSLGMDYFLPGDWIHGEWQSSDTIEAHHDMSQPDTLKSGWTLSKLWLAWLGCVSTSIAASHLVALRFKPKYSPAT</sequence>
<reference evidence="3" key="1">
    <citation type="submission" date="2021-01" db="EMBL/GenBank/DDBJ databases">
        <title>Modified the classification status of verrucomicrobia.</title>
        <authorList>
            <person name="Feng X."/>
        </authorList>
    </citation>
    <scope>NUCLEOTIDE SEQUENCE</scope>
    <source>
        <strain evidence="3">KCTC 22201</strain>
    </source>
</reference>